<keyword evidence="2" id="KW-1185">Reference proteome</keyword>
<evidence type="ECO:0000313" key="2">
    <source>
        <dbReference type="Proteomes" id="UP000294335"/>
    </source>
</evidence>
<dbReference type="EMBL" id="OPYN01000046">
    <property type="protein sequence ID" value="SPO59233.1"/>
    <property type="molecule type" value="Genomic_DNA"/>
</dbReference>
<dbReference type="AlphaFoldDB" id="A0AAQ1P662"/>
<proteinExistence type="predicted"/>
<gene>
    <name evidence="1" type="ORF">JV551A3_V1_460096</name>
</gene>
<name>A0AAQ1P662_9PSED</name>
<dbReference type="Proteomes" id="UP000294335">
    <property type="component" value="Unassembled WGS sequence"/>
</dbReference>
<evidence type="ECO:0000313" key="1">
    <source>
        <dbReference type="EMBL" id="SPO59233.1"/>
    </source>
</evidence>
<sequence length="62" mass="6886">MSGGSFMAFLYAFAGLFAGKPAPTGDTHPSGLVKSLWERVYPRRGPHRFYISVRKAIRFAPL</sequence>
<organism evidence="1 2">
    <name type="scientific">Pseudomonas inefficax</name>
    <dbReference type="NCBI Taxonomy" id="2078786"/>
    <lineage>
        <taxon>Bacteria</taxon>
        <taxon>Pseudomonadati</taxon>
        <taxon>Pseudomonadota</taxon>
        <taxon>Gammaproteobacteria</taxon>
        <taxon>Pseudomonadales</taxon>
        <taxon>Pseudomonadaceae</taxon>
        <taxon>Pseudomonas</taxon>
    </lineage>
</organism>
<accession>A0AAQ1P662</accession>
<protein>
    <submittedName>
        <fullName evidence="1">Uncharacterized protein</fullName>
    </submittedName>
</protein>
<reference evidence="1 2" key="1">
    <citation type="submission" date="2018-02" db="EMBL/GenBank/DDBJ databases">
        <authorList>
            <person name="Dubost A."/>
        </authorList>
    </citation>
    <scope>NUCLEOTIDE SEQUENCE [LARGE SCALE GENOMIC DNA]</scope>
    <source>
        <strain evidence="2">JV551A3</strain>
    </source>
</reference>
<comment type="caution">
    <text evidence="1">The sequence shown here is derived from an EMBL/GenBank/DDBJ whole genome shotgun (WGS) entry which is preliminary data.</text>
</comment>